<feature type="transmembrane region" description="Helical" evidence="1">
    <location>
        <begin position="20"/>
        <end position="42"/>
    </location>
</feature>
<evidence type="ECO:0000259" key="2">
    <source>
        <dbReference type="PROSITE" id="PS51549"/>
    </source>
</evidence>
<sequence>MKHVKKSMVEKETGTQSMKYGLLIISHIAMLVFGIGLGIYLLPILIQPTSPSQQAVASVMLAPSYQGEFSRDRADSDFLHWGEGKLVIDAQSIAFSGELAPGPDYKLYLSPTFIETEADFLANKERLVRVGDVKTFDRFILPIPSDVDVANYTTAIVWCETFSQFITSAKYR</sequence>
<name>Q7MCV9_VIBVY</name>
<evidence type="ECO:0000313" key="4">
    <source>
        <dbReference type="Proteomes" id="UP000002675"/>
    </source>
</evidence>
<dbReference type="HOGENOM" id="CLU_117522_0_0_6"/>
<evidence type="ECO:0000313" key="3">
    <source>
        <dbReference type="EMBL" id="BAC97303.1"/>
    </source>
</evidence>
<dbReference type="KEGG" id="vvy:VVA1277"/>
<dbReference type="AlphaFoldDB" id="Q7MCV9"/>
<reference evidence="3 4" key="1">
    <citation type="journal article" date="2003" name="Genome Res.">
        <title>Comparative genome analysis of Vibrio vulnificus, a marine pathogen.</title>
        <authorList>
            <person name="Chen C.Y."/>
            <person name="Wu K.M."/>
            <person name="Chang Y.C."/>
            <person name="Chang C.H."/>
            <person name="Tsai H.C."/>
            <person name="Liao T.L."/>
            <person name="Liu Y.M."/>
            <person name="Chen H.J."/>
            <person name="Shen A.B."/>
            <person name="Li J.C."/>
            <person name="Su T.L."/>
            <person name="Shao C.P."/>
            <person name="Lee C.T."/>
            <person name="Hor L.I."/>
            <person name="Tsai S.F."/>
        </authorList>
    </citation>
    <scope>NUCLEOTIDE SEQUENCE [LARGE SCALE GENOMIC DNA]</scope>
    <source>
        <strain evidence="3 4">YJ016</strain>
    </source>
</reference>
<proteinExistence type="predicted"/>
<organism evidence="3 4">
    <name type="scientific">Vibrio vulnificus (strain YJ016)</name>
    <dbReference type="NCBI Taxonomy" id="196600"/>
    <lineage>
        <taxon>Bacteria</taxon>
        <taxon>Pseudomonadati</taxon>
        <taxon>Pseudomonadota</taxon>
        <taxon>Gammaproteobacteria</taxon>
        <taxon>Vibrionales</taxon>
        <taxon>Vibrionaceae</taxon>
        <taxon>Vibrio</taxon>
    </lineage>
</organism>
<dbReference type="STRING" id="672.VV93_v1c41990"/>
<keyword evidence="1" id="KW-1133">Transmembrane helix</keyword>
<accession>Q7MCV9</accession>
<dbReference type="PROSITE" id="PS51549">
    <property type="entry name" value="DM13"/>
    <property type="match status" value="1"/>
</dbReference>
<dbReference type="InterPro" id="IPR019545">
    <property type="entry name" value="DM13_domain"/>
</dbReference>
<feature type="domain" description="DM13" evidence="2">
    <location>
        <begin position="67"/>
        <end position="172"/>
    </location>
</feature>
<gene>
    <name evidence="3" type="ordered locus">VVA1277</name>
</gene>
<evidence type="ECO:0000256" key="1">
    <source>
        <dbReference type="SAM" id="Phobius"/>
    </source>
</evidence>
<dbReference type="EMBL" id="BA000038">
    <property type="protein sequence ID" value="BAC97303.1"/>
    <property type="molecule type" value="Genomic_DNA"/>
</dbReference>
<protein>
    <recommendedName>
        <fullName evidence="2">DM13 domain-containing protein</fullName>
    </recommendedName>
</protein>
<dbReference type="eggNOG" id="ENOG5032QUS">
    <property type="taxonomic scope" value="Bacteria"/>
</dbReference>
<dbReference type="Proteomes" id="UP000002675">
    <property type="component" value="Chromosome II"/>
</dbReference>
<keyword evidence="1" id="KW-0812">Transmembrane</keyword>
<keyword evidence="1" id="KW-0472">Membrane</keyword>
<dbReference type="Pfam" id="PF10517">
    <property type="entry name" value="DM13"/>
    <property type="match status" value="1"/>
</dbReference>